<protein>
    <submittedName>
        <fullName evidence="1">Uncharacterized protein</fullName>
    </submittedName>
</protein>
<comment type="caution">
    <text evidence="1">The sequence shown here is derived from an EMBL/GenBank/DDBJ whole genome shotgun (WGS) entry which is preliminary data.</text>
</comment>
<dbReference type="EMBL" id="CM046391">
    <property type="protein sequence ID" value="KAI8558668.1"/>
    <property type="molecule type" value="Genomic_DNA"/>
</dbReference>
<gene>
    <name evidence="1" type="ORF">RHMOL_Rhmol04G0114600</name>
</gene>
<name>A0ACC0P1R4_RHOML</name>
<reference evidence="1" key="1">
    <citation type="submission" date="2022-02" db="EMBL/GenBank/DDBJ databases">
        <title>Plant Genome Project.</title>
        <authorList>
            <person name="Zhang R.-G."/>
        </authorList>
    </citation>
    <scope>NUCLEOTIDE SEQUENCE</scope>
    <source>
        <strain evidence="1">AT1</strain>
    </source>
</reference>
<evidence type="ECO:0000313" key="1">
    <source>
        <dbReference type="EMBL" id="KAI8558668.1"/>
    </source>
</evidence>
<accession>A0ACC0P1R4</accession>
<sequence>MEQLEEECFWVKTQFFPIVRGLIFPQEDDISVMPSSSRQHVITPSASHGALSSTTSPAQPPAPSSIWTRLRSHISTTWLPCQLRTDSACTVSRIFPWLKGIFQNWFS</sequence>
<evidence type="ECO:0000313" key="2">
    <source>
        <dbReference type="Proteomes" id="UP001062846"/>
    </source>
</evidence>
<organism evidence="1 2">
    <name type="scientific">Rhododendron molle</name>
    <name type="common">Chinese azalea</name>
    <name type="synonym">Azalea mollis</name>
    <dbReference type="NCBI Taxonomy" id="49168"/>
    <lineage>
        <taxon>Eukaryota</taxon>
        <taxon>Viridiplantae</taxon>
        <taxon>Streptophyta</taxon>
        <taxon>Embryophyta</taxon>
        <taxon>Tracheophyta</taxon>
        <taxon>Spermatophyta</taxon>
        <taxon>Magnoliopsida</taxon>
        <taxon>eudicotyledons</taxon>
        <taxon>Gunneridae</taxon>
        <taxon>Pentapetalae</taxon>
        <taxon>asterids</taxon>
        <taxon>Ericales</taxon>
        <taxon>Ericaceae</taxon>
        <taxon>Ericoideae</taxon>
        <taxon>Rhodoreae</taxon>
        <taxon>Rhododendron</taxon>
    </lineage>
</organism>
<dbReference type="Proteomes" id="UP001062846">
    <property type="component" value="Chromosome 4"/>
</dbReference>
<keyword evidence="2" id="KW-1185">Reference proteome</keyword>
<proteinExistence type="predicted"/>